<keyword evidence="1" id="KW-1133">Transmembrane helix</keyword>
<evidence type="ECO:0000313" key="3">
    <source>
        <dbReference type="Proteomes" id="UP000694425"/>
    </source>
</evidence>
<reference evidence="2" key="1">
    <citation type="submission" date="2025-08" db="UniProtKB">
        <authorList>
            <consortium name="Ensembl"/>
        </authorList>
    </citation>
    <scope>IDENTIFICATION</scope>
</reference>
<evidence type="ECO:0000313" key="2">
    <source>
        <dbReference type="Ensembl" id="ENSNVIP00000000507.1"/>
    </source>
</evidence>
<accession>A0A8C7A1J1</accession>
<proteinExistence type="predicted"/>
<feature type="transmembrane region" description="Helical" evidence="1">
    <location>
        <begin position="20"/>
        <end position="38"/>
    </location>
</feature>
<dbReference type="AlphaFoldDB" id="A0A8C7A1J1"/>
<keyword evidence="3" id="KW-1185">Reference proteome</keyword>
<protein>
    <submittedName>
        <fullName evidence="2">Uncharacterized protein</fullName>
    </submittedName>
</protein>
<sequence length="54" mass="6209">MLDLVVYLSLNKCFLPFNVTVNSSTRCSVCLICFFLMFHMKTTNYLNFSCVSSL</sequence>
<keyword evidence="1" id="KW-0472">Membrane</keyword>
<dbReference type="Proteomes" id="UP000694425">
    <property type="component" value="Unplaced"/>
</dbReference>
<keyword evidence="1" id="KW-0812">Transmembrane</keyword>
<dbReference type="Ensembl" id="ENSNVIT00000000582.1">
    <property type="protein sequence ID" value="ENSNVIP00000000507.1"/>
    <property type="gene ID" value="ENSNVIG00000000447.1"/>
</dbReference>
<dbReference type="GeneTree" id="ENSGT01030000240321"/>
<evidence type="ECO:0000256" key="1">
    <source>
        <dbReference type="SAM" id="Phobius"/>
    </source>
</evidence>
<reference evidence="2" key="2">
    <citation type="submission" date="2025-09" db="UniProtKB">
        <authorList>
            <consortium name="Ensembl"/>
        </authorList>
    </citation>
    <scope>IDENTIFICATION</scope>
</reference>
<organism evidence="2 3">
    <name type="scientific">Neovison vison</name>
    <name type="common">American mink</name>
    <name type="synonym">Mustela vison</name>
    <dbReference type="NCBI Taxonomy" id="452646"/>
    <lineage>
        <taxon>Eukaryota</taxon>
        <taxon>Metazoa</taxon>
        <taxon>Chordata</taxon>
        <taxon>Craniata</taxon>
        <taxon>Vertebrata</taxon>
        <taxon>Euteleostomi</taxon>
        <taxon>Mammalia</taxon>
        <taxon>Eutheria</taxon>
        <taxon>Laurasiatheria</taxon>
        <taxon>Carnivora</taxon>
        <taxon>Caniformia</taxon>
        <taxon>Musteloidea</taxon>
        <taxon>Mustelidae</taxon>
        <taxon>Mustelinae</taxon>
        <taxon>Neogale</taxon>
    </lineage>
</organism>
<name>A0A8C7A1J1_NEOVI</name>